<name>A0A4Y9ZBB4_9AGAM</name>
<keyword evidence="2" id="KW-1185">Reference proteome</keyword>
<dbReference type="Proteomes" id="UP000298327">
    <property type="component" value="Unassembled WGS sequence"/>
</dbReference>
<evidence type="ECO:0000313" key="1">
    <source>
        <dbReference type="EMBL" id="TFY71098.1"/>
    </source>
</evidence>
<evidence type="ECO:0000313" key="2">
    <source>
        <dbReference type="Proteomes" id="UP000298327"/>
    </source>
</evidence>
<sequence>MYRFIRHCQRHELIALEGSALFATAVLEEDFAPVKLSSPSMDECPEIGRRIRAGTRWTSGRDDKDLAHSDKDGPLRIAMEKCTDRVATLFHAYFQPTTGLGIVLDAPITSVGTDKKAGAREDSRKQASY</sequence>
<comment type="caution">
    <text evidence="1">The sequence shown here is derived from an EMBL/GenBank/DDBJ whole genome shotgun (WGS) entry which is preliminary data.</text>
</comment>
<reference evidence="1 2" key="1">
    <citation type="submission" date="2019-02" db="EMBL/GenBank/DDBJ databases">
        <title>Genome sequencing of the rare red list fungi Dentipellis fragilis.</title>
        <authorList>
            <person name="Buettner E."/>
            <person name="Kellner H."/>
        </authorList>
    </citation>
    <scope>NUCLEOTIDE SEQUENCE [LARGE SCALE GENOMIC DNA]</scope>
    <source>
        <strain evidence="1 2">DSM 105465</strain>
    </source>
</reference>
<dbReference type="EMBL" id="SEOQ01000067">
    <property type="protein sequence ID" value="TFY71098.1"/>
    <property type="molecule type" value="Genomic_DNA"/>
</dbReference>
<accession>A0A4Y9ZBB4</accession>
<organism evidence="1 2">
    <name type="scientific">Dentipellis fragilis</name>
    <dbReference type="NCBI Taxonomy" id="205917"/>
    <lineage>
        <taxon>Eukaryota</taxon>
        <taxon>Fungi</taxon>
        <taxon>Dikarya</taxon>
        <taxon>Basidiomycota</taxon>
        <taxon>Agaricomycotina</taxon>
        <taxon>Agaricomycetes</taxon>
        <taxon>Russulales</taxon>
        <taxon>Hericiaceae</taxon>
        <taxon>Dentipellis</taxon>
    </lineage>
</organism>
<protein>
    <submittedName>
        <fullName evidence="1">Uncharacterized protein</fullName>
    </submittedName>
</protein>
<proteinExistence type="predicted"/>
<gene>
    <name evidence="1" type="ORF">EVG20_g1909</name>
</gene>
<dbReference type="AlphaFoldDB" id="A0A4Y9ZBB4"/>